<evidence type="ECO:0000259" key="8">
    <source>
        <dbReference type="Pfam" id="PF00889"/>
    </source>
</evidence>
<dbReference type="InterPro" id="IPR018101">
    <property type="entry name" value="Transl_elong_Ts_CS"/>
</dbReference>
<dbReference type="Gene3D" id="1.10.8.10">
    <property type="entry name" value="DNA helicase RuvA subunit, C-terminal domain"/>
    <property type="match status" value="1"/>
</dbReference>
<feature type="domain" description="Translation elongation factor EFTs/EF1B dimerisation" evidence="8">
    <location>
        <begin position="58"/>
        <end position="197"/>
    </location>
</feature>
<protein>
    <recommendedName>
        <fullName evidence="2 5">Elongation factor Ts</fullName>
        <shortName evidence="5">EF-Ts</shortName>
    </recommendedName>
</protein>
<dbReference type="FunFam" id="1.10.8.10:FF:000001">
    <property type="entry name" value="Elongation factor Ts"/>
    <property type="match status" value="1"/>
</dbReference>
<dbReference type="EMBL" id="DSQF01000012">
    <property type="protein sequence ID" value="HGZ42952.1"/>
    <property type="molecule type" value="Genomic_DNA"/>
</dbReference>
<dbReference type="GO" id="GO:0005737">
    <property type="term" value="C:cytoplasm"/>
    <property type="evidence" value="ECO:0007669"/>
    <property type="project" value="UniProtKB-SubCell"/>
</dbReference>
<keyword evidence="3 5" id="KW-0251">Elongation factor</keyword>
<dbReference type="InterPro" id="IPR036402">
    <property type="entry name" value="EF-Ts_dimer_sf"/>
</dbReference>
<dbReference type="SUPFAM" id="SSF46934">
    <property type="entry name" value="UBA-like"/>
    <property type="match status" value="1"/>
</dbReference>
<evidence type="ECO:0000256" key="7">
    <source>
        <dbReference type="RuleBase" id="RU000643"/>
    </source>
</evidence>
<organism evidence="9">
    <name type="scientific">Eiseniibacteriota bacterium</name>
    <dbReference type="NCBI Taxonomy" id="2212470"/>
    <lineage>
        <taxon>Bacteria</taxon>
        <taxon>Candidatus Eiseniibacteriota</taxon>
    </lineage>
</organism>
<dbReference type="PROSITE" id="PS01127">
    <property type="entry name" value="EF_TS_2"/>
    <property type="match status" value="1"/>
</dbReference>
<evidence type="ECO:0000256" key="2">
    <source>
        <dbReference type="ARBA" id="ARBA00016956"/>
    </source>
</evidence>
<proteinExistence type="inferred from homology"/>
<dbReference type="InterPro" id="IPR001816">
    <property type="entry name" value="Transl_elong_EFTs/EF1B"/>
</dbReference>
<evidence type="ECO:0000256" key="6">
    <source>
        <dbReference type="RuleBase" id="RU000642"/>
    </source>
</evidence>
<comment type="caution">
    <text evidence="9">The sequence shown here is derived from an EMBL/GenBank/DDBJ whole genome shotgun (WGS) entry which is preliminary data.</text>
</comment>
<evidence type="ECO:0000256" key="3">
    <source>
        <dbReference type="ARBA" id="ARBA00022768"/>
    </source>
</evidence>
<dbReference type="Gene3D" id="3.30.479.20">
    <property type="entry name" value="Elongation factor Ts, dimerisation domain"/>
    <property type="match status" value="1"/>
</dbReference>
<dbReference type="SUPFAM" id="SSF54713">
    <property type="entry name" value="Elongation factor Ts (EF-Ts), dimerisation domain"/>
    <property type="match status" value="1"/>
</dbReference>
<dbReference type="CDD" id="cd14275">
    <property type="entry name" value="UBA_EF-Ts"/>
    <property type="match status" value="1"/>
</dbReference>
<reference evidence="9" key="1">
    <citation type="journal article" date="2020" name="mSystems">
        <title>Genome- and Community-Level Interaction Insights into Carbon Utilization and Element Cycling Functions of Hydrothermarchaeota in Hydrothermal Sediment.</title>
        <authorList>
            <person name="Zhou Z."/>
            <person name="Liu Y."/>
            <person name="Xu W."/>
            <person name="Pan J."/>
            <person name="Luo Z.H."/>
            <person name="Li M."/>
        </authorList>
    </citation>
    <scope>NUCLEOTIDE SEQUENCE [LARGE SCALE GENOMIC DNA]</scope>
    <source>
        <strain evidence="9">SpSt-381</strain>
    </source>
</reference>
<keyword evidence="5" id="KW-0963">Cytoplasm</keyword>
<evidence type="ECO:0000256" key="5">
    <source>
        <dbReference type="HAMAP-Rule" id="MF_00050"/>
    </source>
</evidence>
<evidence type="ECO:0000313" key="9">
    <source>
        <dbReference type="EMBL" id="HGZ42952.1"/>
    </source>
</evidence>
<dbReference type="Gene3D" id="1.10.286.20">
    <property type="match status" value="1"/>
</dbReference>
<comment type="function">
    <text evidence="5 6">Associates with the EF-Tu.GDP complex and induces the exchange of GDP to GTP. It remains bound to the aminoacyl-tRNA.EF-Tu.GTP complex up to the GTP hydrolysis stage on the ribosome.</text>
</comment>
<comment type="similarity">
    <text evidence="1 5 6">Belongs to the EF-Ts family.</text>
</comment>
<comment type="subcellular location">
    <subcellularLocation>
        <location evidence="5 7">Cytoplasm</location>
    </subcellularLocation>
</comment>
<name>A0A832MJM3_UNCEI</name>
<evidence type="ECO:0000256" key="1">
    <source>
        <dbReference type="ARBA" id="ARBA00005532"/>
    </source>
</evidence>
<dbReference type="InterPro" id="IPR014039">
    <property type="entry name" value="Transl_elong_EFTs/EF1B_dimer"/>
</dbReference>
<dbReference type="HAMAP" id="MF_00050">
    <property type="entry name" value="EF_Ts"/>
    <property type="match status" value="1"/>
</dbReference>
<dbReference type="PROSITE" id="PS01126">
    <property type="entry name" value="EF_TS_1"/>
    <property type="match status" value="1"/>
</dbReference>
<dbReference type="PANTHER" id="PTHR11741">
    <property type="entry name" value="ELONGATION FACTOR TS"/>
    <property type="match status" value="1"/>
</dbReference>
<dbReference type="NCBIfam" id="TIGR00116">
    <property type="entry name" value="tsf"/>
    <property type="match status" value="1"/>
</dbReference>
<dbReference type="GO" id="GO:0003746">
    <property type="term" value="F:translation elongation factor activity"/>
    <property type="evidence" value="ECO:0007669"/>
    <property type="project" value="UniProtKB-UniRule"/>
</dbReference>
<dbReference type="InterPro" id="IPR009060">
    <property type="entry name" value="UBA-like_sf"/>
</dbReference>
<evidence type="ECO:0000256" key="4">
    <source>
        <dbReference type="ARBA" id="ARBA00022917"/>
    </source>
</evidence>
<feature type="region of interest" description="Involved in Mg(2+) ion dislocation from EF-Tu" evidence="5">
    <location>
        <begin position="82"/>
        <end position="85"/>
    </location>
</feature>
<dbReference type="PANTHER" id="PTHR11741:SF0">
    <property type="entry name" value="ELONGATION FACTOR TS, MITOCHONDRIAL"/>
    <property type="match status" value="1"/>
</dbReference>
<dbReference type="FunFam" id="1.10.286.20:FF:000001">
    <property type="entry name" value="Elongation factor Ts"/>
    <property type="match status" value="1"/>
</dbReference>
<accession>A0A832MJM3</accession>
<gene>
    <name evidence="5 9" type="primary">tsf</name>
    <name evidence="9" type="ORF">ENR23_05900</name>
</gene>
<dbReference type="Pfam" id="PF00889">
    <property type="entry name" value="EF_TS"/>
    <property type="match status" value="1"/>
</dbReference>
<sequence>MSTITADQVKTLRDRTGAGMMECKKALAEAGGDFEKAVDLLRKAGIAKAEKRGGRAASEGLVDAYIHPGNRVGVLIEVNCETDFVARTPEFGELVRNLAMQVAAAGAEFVRREEVPAERVEKEKEIFAAQLAREGKPAQIIDKIVAGKLDKFFAEIVLLEQPYIKDDKRTVGELVQEAAAKTGENIVVRRFARFRLGAE</sequence>
<dbReference type="AlphaFoldDB" id="A0A832MJM3"/>
<keyword evidence="4 5" id="KW-0648">Protein biosynthesis</keyword>